<evidence type="ECO:0000259" key="4">
    <source>
        <dbReference type="Pfam" id="PF20148"/>
    </source>
</evidence>
<evidence type="ECO:0000259" key="5">
    <source>
        <dbReference type="Pfam" id="PF25023"/>
    </source>
</evidence>
<dbReference type="Pfam" id="PF25023">
    <property type="entry name" value="TEN_YD-shell"/>
    <property type="match status" value="3"/>
</dbReference>
<dbReference type="InterPro" id="IPR050708">
    <property type="entry name" value="T6SS_VgrG/RHS"/>
</dbReference>
<feature type="domain" description="Teneurin-like YD-shell" evidence="5">
    <location>
        <begin position="437"/>
        <end position="552"/>
    </location>
</feature>
<dbReference type="SUPFAM" id="SSF101908">
    <property type="entry name" value="Putative isomerase YbhE"/>
    <property type="match status" value="1"/>
</dbReference>
<evidence type="ECO:0000256" key="2">
    <source>
        <dbReference type="SAM" id="MobiDB-lite"/>
    </source>
</evidence>
<dbReference type="Pfam" id="PF20148">
    <property type="entry name" value="DUF6531"/>
    <property type="match status" value="1"/>
</dbReference>
<dbReference type="Proteomes" id="UP001558535">
    <property type="component" value="Unassembled WGS sequence"/>
</dbReference>
<reference evidence="6 7" key="1">
    <citation type="submission" date="2024-07" db="EMBL/GenBank/DDBJ databases">
        <title>A survey of Mimosa microsymbionts across Brazilian biomes reveals a high diversity of Paraburkholderia nodulating endemic species, but also that Cupriavidus is common as a symbiont of widespread species.</title>
        <authorList>
            <person name="Rouws L."/>
            <person name="Barauna A."/>
            <person name="Beukes C."/>
            <person name="Rouws J.R.C."/>
            <person name="De Faria S.M."/>
            <person name="Gross E."/>
            <person name="Bueno Dos Reis Junior F."/>
            <person name="Simon M.F."/>
            <person name="Maluk M."/>
            <person name="Odee D.W."/>
            <person name="Kenicer G."/>
            <person name="Young J.P.W."/>
            <person name="Reis V.M."/>
            <person name="Zilli J."/>
            <person name="James E.K."/>
        </authorList>
    </citation>
    <scope>NUCLEOTIDE SEQUENCE [LARGE SCALE GENOMIC DNA]</scope>
    <source>
        <strain evidence="6 7">BR14375</strain>
    </source>
</reference>
<evidence type="ECO:0000313" key="6">
    <source>
        <dbReference type="EMBL" id="MEX3749592.1"/>
    </source>
</evidence>
<feature type="domain" description="Teneurin-like YD-shell" evidence="5">
    <location>
        <begin position="793"/>
        <end position="1106"/>
    </location>
</feature>
<dbReference type="InterPro" id="IPR006530">
    <property type="entry name" value="YD"/>
</dbReference>
<name>A0ABV3W8Q4_9BURK</name>
<feature type="compositionally biased region" description="Low complexity" evidence="2">
    <location>
        <begin position="112"/>
        <end position="145"/>
    </location>
</feature>
<dbReference type="InterPro" id="IPR056823">
    <property type="entry name" value="TEN-like_YD-shell"/>
</dbReference>
<dbReference type="Pfam" id="PF05593">
    <property type="entry name" value="RHS_repeat"/>
    <property type="match status" value="2"/>
</dbReference>
<feature type="domain" description="Teneurin-like YD-shell" evidence="5">
    <location>
        <begin position="560"/>
        <end position="682"/>
    </location>
</feature>
<organism evidence="6 7">
    <name type="scientific">Paraburkholderia phenoliruptrix</name>
    <dbReference type="NCBI Taxonomy" id="252970"/>
    <lineage>
        <taxon>Bacteria</taxon>
        <taxon>Pseudomonadati</taxon>
        <taxon>Pseudomonadota</taxon>
        <taxon>Betaproteobacteria</taxon>
        <taxon>Burkholderiales</taxon>
        <taxon>Burkholderiaceae</taxon>
        <taxon>Paraburkholderia</taxon>
    </lineage>
</organism>
<dbReference type="InterPro" id="IPR031325">
    <property type="entry name" value="RHS_repeat"/>
</dbReference>
<dbReference type="Gene3D" id="2.180.10.10">
    <property type="entry name" value="RHS repeat-associated core"/>
    <property type="match status" value="3"/>
</dbReference>
<dbReference type="InterPro" id="IPR022385">
    <property type="entry name" value="Rhs_assc_core"/>
</dbReference>
<keyword evidence="3" id="KW-0732">Signal</keyword>
<keyword evidence="7" id="KW-1185">Reference proteome</keyword>
<evidence type="ECO:0000313" key="7">
    <source>
        <dbReference type="Proteomes" id="UP001558535"/>
    </source>
</evidence>
<sequence>MQVTDAIAARRALMRPFAVFFLVLLSGLVSPHAYAAIDCETKYANSGAYPADPQCPLNAASADFGGMGGYACGDTSVIAAYCSGPTTGTTSEPSSPDGTATADGDGTDGADDQSGGADGSGDSAGSDDSGSSGDASDATGADNSAGSGGCGDGGATAGCGSSTSGADPVKLNTGQFHLVAHDLRVSDTIALDLARVYRSSAYDSSGRPMAGAFGIGTTVNYDGYLTVSAADSNNLRQLIQLYLPSGIRISFTLRAGTTSTWDDLTSPGKYFRATITGSGTKLLTLRDGRTMQFTMLGGLYRLTRLQDRNGNTVTMARDSKTGALTKLTSPNSRSLTFTSVIGTRGTPLISGVTDGLNRHVSYQYDGLDRLTQVTDAAGGLWEYSWDDKSRLVGVTDPEGNQQVINTYDDNDRVVSQRLADGSTFAMAYTAAGGKITQTEVTDRRGSIRRLEFDANGRVQRNTYPAGHDIAQVQTYGYDTTGRMTSATVGDRQYVFVYDANGNRVTDADQYGTLVTRTFDAYSRLLTKASAGDPQRGVSTVYAYDSKGNLLSATDRLGNRTVFTNDSQGRRLTVTDALKGLTKYVWTGADLTSVTDPLNRTTQFTTDAVGRVTAVQDPQGNRTQRTLDALGRTVDITDALNGVTRFTWDRNGHLLSRSDPKGVTTRYTYNSIGRPQTKTDPLGNSERYAWNSAGQIAAVTDRKGQVTTYIYDAAGRTVRTDFRTAAAAAPVRSWVYGWDNKTGYLSGTQDFFPTADGRNQKEVDTVFYYDAVTGKLIRTFDSPTIQGIWTYRYAPDTRDVAGIDMDRATVNYSRDAEHRVTQIQYQVNDEDVRTFGYSYDALGRRSQETFANGITAIYAWDAASQLTGITYKRADGGFLGDLTYGYDAAGRRIKAGGSLSKVSLPQAVNDAQYNAANQLTRWAGKTFAYDLNGNVVSDAINQYNWNEQGLLSQISGGVMASFAYDMFGRRRDRTVDGHRMQTTWIGGEMNFMVPDGDWSQRIRVFSPYPTSDVDELTFRRIGDDSSQDRYVLRDANNNVIALTDAQQQSQTVYSYEPYGATMQTGLADPNTQQYTGRENDGTGLYYYRNRYYSPQTGRFISEDPIGWASGQTNAYAYVGGNPLSYSDPLGLSRGTLWTGGPSGGFVVHPHKGDIDYYDASGNLSAQYHRSHGDAPHGHNIGPGFDRNEHVPLCPIP</sequence>
<dbReference type="PANTHER" id="PTHR32305:SF15">
    <property type="entry name" value="PROTEIN RHSA-RELATED"/>
    <property type="match status" value="1"/>
</dbReference>
<dbReference type="RefSeq" id="WP_368608173.1">
    <property type="nucleotide sequence ID" value="NZ_JBFPKB010000001.1"/>
</dbReference>
<dbReference type="EMBL" id="JBFPKE010000001">
    <property type="protein sequence ID" value="MEX3749592.1"/>
    <property type="molecule type" value="Genomic_DNA"/>
</dbReference>
<dbReference type="InterPro" id="IPR045351">
    <property type="entry name" value="DUF6531"/>
</dbReference>
<evidence type="ECO:0000256" key="3">
    <source>
        <dbReference type="SAM" id="SignalP"/>
    </source>
</evidence>
<feature type="domain" description="DUF6531" evidence="4">
    <location>
        <begin position="167"/>
        <end position="229"/>
    </location>
</feature>
<evidence type="ECO:0000256" key="1">
    <source>
        <dbReference type="ARBA" id="ARBA00022737"/>
    </source>
</evidence>
<accession>A0ABV3W8Q4</accession>
<feature type="chain" id="PRO_5045217929" evidence="3">
    <location>
        <begin position="36"/>
        <end position="1195"/>
    </location>
</feature>
<proteinExistence type="predicted"/>
<protein>
    <submittedName>
        <fullName evidence="6">RHS repeat-associated core domain-containing protein</fullName>
    </submittedName>
</protein>
<feature type="signal peptide" evidence="3">
    <location>
        <begin position="1"/>
        <end position="35"/>
    </location>
</feature>
<feature type="compositionally biased region" description="Low complexity" evidence="2">
    <location>
        <begin position="86"/>
        <end position="104"/>
    </location>
</feature>
<dbReference type="PANTHER" id="PTHR32305">
    <property type="match status" value="1"/>
</dbReference>
<keyword evidence="1" id="KW-0677">Repeat</keyword>
<dbReference type="NCBIfam" id="TIGR01643">
    <property type="entry name" value="YD_repeat_2x"/>
    <property type="match status" value="6"/>
</dbReference>
<feature type="region of interest" description="Disordered" evidence="2">
    <location>
        <begin position="86"/>
        <end position="147"/>
    </location>
</feature>
<gene>
    <name evidence="6" type="ORF">AB3X84_06225</name>
</gene>
<dbReference type="NCBIfam" id="TIGR03696">
    <property type="entry name" value="Rhs_assc_core"/>
    <property type="match status" value="1"/>
</dbReference>
<comment type="caution">
    <text evidence="6">The sequence shown here is derived from an EMBL/GenBank/DDBJ whole genome shotgun (WGS) entry which is preliminary data.</text>
</comment>